<keyword evidence="4 6" id="KW-1133">Transmembrane helix</keyword>
<evidence type="ECO:0000256" key="5">
    <source>
        <dbReference type="ARBA" id="ARBA00023136"/>
    </source>
</evidence>
<dbReference type="SUPFAM" id="SSF53756">
    <property type="entry name" value="UDP-Glycosyltransferase/glycogen phosphorylase"/>
    <property type="match status" value="1"/>
</dbReference>
<feature type="transmembrane region" description="Helical" evidence="6">
    <location>
        <begin position="69"/>
        <end position="88"/>
    </location>
</feature>
<keyword evidence="3" id="KW-0256">Endoplasmic reticulum</keyword>
<evidence type="ECO:0000256" key="4">
    <source>
        <dbReference type="ARBA" id="ARBA00022989"/>
    </source>
</evidence>
<dbReference type="RefSeq" id="WP_200584395.1">
    <property type="nucleotide sequence ID" value="NZ_JAEHFY010000002.1"/>
</dbReference>
<evidence type="ECO:0000256" key="2">
    <source>
        <dbReference type="ARBA" id="ARBA00022692"/>
    </source>
</evidence>
<accession>A0ABS1BFL0</accession>
<comment type="caution">
    <text evidence="7">The sequence shown here is derived from an EMBL/GenBank/DDBJ whole genome shotgun (WGS) entry which is preliminary data.</text>
</comment>
<reference evidence="7 8" key="1">
    <citation type="submission" date="2020-12" db="EMBL/GenBank/DDBJ databases">
        <title>Bacterial novel species Pedobacter sp. SD-b isolated from soil.</title>
        <authorList>
            <person name="Jung H.-Y."/>
        </authorList>
    </citation>
    <scope>NUCLEOTIDE SEQUENCE [LARGE SCALE GENOMIC DNA]</scope>
    <source>
        <strain evidence="7 8">SD-b</strain>
    </source>
</reference>
<sequence>MGKDKRKKIILICSDGGHLAQTLHLKEMFLKYNYLLVTEKTPATAPLKENYHTFFLAARSKGQGRGISFYLVALYNAFLSFKILLTHFPKAVISTGSHTAIPMCFLAKVLGIKVVFILSYARVTSRAKSADLMYKIADKFIVQWPDEKLNYSKGIYLGGIY</sequence>
<name>A0ABS1BFL0_9SPHI</name>
<evidence type="ECO:0000313" key="7">
    <source>
        <dbReference type="EMBL" id="MBK0381647.1"/>
    </source>
</evidence>
<organism evidence="7 8">
    <name type="scientific">Pedobacter segetis</name>
    <dbReference type="NCBI Taxonomy" id="2793069"/>
    <lineage>
        <taxon>Bacteria</taxon>
        <taxon>Pseudomonadati</taxon>
        <taxon>Bacteroidota</taxon>
        <taxon>Sphingobacteriia</taxon>
        <taxon>Sphingobacteriales</taxon>
        <taxon>Sphingobacteriaceae</taxon>
        <taxon>Pedobacter</taxon>
    </lineage>
</organism>
<evidence type="ECO:0000313" key="8">
    <source>
        <dbReference type="Proteomes" id="UP000660024"/>
    </source>
</evidence>
<dbReference type="Proteomes" id="UP000660024">
    <property type="component" value="Unassembled WGS sequence"/>
</dbReference>
<evidence type="ECO:0008006" key="9">
    <source>
        <dbReference type="Google" id="ProtNLM"/>
    </source>
</evidence>
<protein>
    <recommendedName>
        <fullName evidence="9">Oligosaccharide biosynthesis protein Alg14 like</fullName>
    </recommendedName>
</protein>
<dbReference type="EMBL" id="JAEHFY010000002">
    <property type="protein sequence ID" value="MBK0381647.1"/>
    <property type="molecule type" value="Genomic_DNA"/>
</dbReference>
<dbReference type="InterPro" id="IPR013969">
    <property type="entry name" value="Oligosacch_biosynth_Alg14"/>
</dbReference>
<evidence type="ECO:0000256" key="3">
    <source>
        <dbReference type="ARBA" id="ARBA00022824"/>
    </source>
</evidence>
<evidence type="ECO:0000256" key="1">
    <source>
        <dbReference type="ARBA" id="ARBA00004389"/>
    </source>
</evidence>
<proteinExistence type="predicted"/>
<evidence type="ECO:0000256" key="6">
    <source>
        <dbReference type="SAM" id="Phobius"/>
    </source>
</evidence>
<keyword evidence="5 6" id="KW-0472">Membrane</keyword>
<feature type="transmembrane region" description="Helical" evidence="6">
    <location>
        <begin position="100"/>
        <end position="121"/>
    </location>
</feature>
<keyword evidence="2 6" id="KW-0812">Transmembrane</keyword>
<dbReference type="PANTHER" id="PTHR12154:SF4">
    <property type="entry name" value="UDP-N-ACETYLGLUCOSAMINE TRANSFERASE SUBUNIT ALG14 HOMOLOG"/>
    <property type="match status" value="1"/>
</dbReference>
<dbReference type="NCBIfam" id="NF041549">
    <property type="entry name" value="PssD"/>
    <property type="match status" value="1"/>
</dbReference>
<keyword evidence="8" id="KW-1185">Reference proteome</keyword>
<dbReference type="Gene3D" id="3.40.50.2000">
    <property type="entry name" value="Glycogen Phosphorylase B"/>
    <property type="match status" value="1"/>
</dbReference>
<dbReference type="PANTHER" id="PTHR12154">
    <property type="entry name" value="GLYCOSYL TRANSFERASE-RELATED"/>
    <property type="match status" value="1"/>
</dbReference>
<dbReference type="Pfam" id="PF08660">
    <property type="entry name" value="Alg14"/>
    <property type="match status" value="1"/>
</dbReference>
<comment type="subcellular location">
    <subcellularLocation>
        <location evidence="1">Endoplasmic reticulum membrane</location>
        <topology evidence="1">Single-pass membrane protein</topology>
    </subcellularLocation>
</comment>
<gene>
    <name evidence="7" type="ORF">I5M32_01625</name>
</gene>